<evidence type="ECO:0000256" key="1">
    <source>
        <dbReference type="SAM" id="MobiDB-lite"/>
    </source>
</evidence>
<keyword evidence="2" id="KW-0812">Transmembrane</keyword>
<keyword evidence="2" id="KW-0472">Membrane</keyword>
<proteinExistence type="predicted"/>
<feature type="compositionally biased region" description="Basic and acidic residues" evidence="1">
    <location>
        <begin position="264"/>
        <end position="278"/>
    </location>
</feature>
<feature type="region of interest" description="Disordered" evidence="1">
    <location>
        <begin position="312"/>
        <end position="337"/>
    </location>
</feature>
<feature type="compositionally biased region" description="Basic and acidic residues" evidence="1">
    <location>
        <begin position="174"/>
        <end position="236"/>
    </location>
</feature>
<accession>A0A5C3P6H7</accession>
<feature type="region of interest" description="Disordered" evidence="1">
    <location>
        <begin position="174"/>
        <end position="300"/>
    </location>
</feature>
<dbReference type="InParanoid" id="A0A5C3P6H7"/>
<protein>
    <submittedName>
        <fullName evidence="3">Uncharacterized protein</fullName>
    </submittedName>
</protein>
<dbReference type="Proteomes" id="UP000308197">
    <property type="component" value="Unassembled WGS sequence"/>
</dbReference>
<keyword evidence="2" id="KW-1133">Transmembrane helix</keyword>
<organism evidence="3 4">
    <name type="scientific">Polyporus arcularius HHB13444</name>
    <dbReference type="NCBI Taxonomy" id="1314778"/>
    <lineage>
        <taxon>Eukaryota</taxon>
        <taxon>Fungi</taxon>
        <taxon>Dikarya</taxon>
        <taxon>Basidiomycota</taxon>
        <taxon>Agaricomycotina</taxon>
        <taxon>Agaricomycetes</taxon>
        <taxon>Polyporales</taxon>
        <taxon>Polyporaceae</taxon>
        <taxon>Polyporus</taxon>
    </lineage>
</organism>
<sequence length="374" mass="42121">MELCTCEHHALAALHKDLNVNKVDLHLPPPERVEHPLELSMVHLRNCQARLTSEHDARCNLEVARNEPFCPVHNAEYHALVARGGAAAEDLRNLDGLVARDVDTNNTHEIVQRDVGDLERYLQALDDGVETRLILSKRFFTEPEHRALEAVGELQRNRTSVVAVLRRIRERGVAVEEERRNRREDEDRKAGKGGPEVELRMKEQPQPEQRRLAEETVQDDREETHGEAGTARREVEVPPGAVEAVCDEPEETESVVGPEGQPTHNEDTADHSQTEKSENSTSSQEETTEEVERRREQVKHRIKVLNEYRRKKAAELSKRAEEPKETLRTETATVVGSHGEERSGIEVAGRVALACAVVGVAVFLGLRSKDAILR</sequence>
<evidence type="ECO:0000313" key="3">
    <source>
        <dbReference type="EMBL" id="TFK85245.1"/>
    </source>
</evidence>
<name>A0A5C3P6H7_9APHY</name>
<evidence type="ECO:0000313" key="4">
    <source>
        <dbReference type="Proteomes" id="UP000308197"/>
    </source>
</evidence>
<dbReference type="EMBL" id="ML211265">
    <property type="protein sequence ID" value="TFK85245.1"/>
    <property type="molecule type" value="Genomic_DNA"/>
</dbReference>
<reference evidence="3 4" key="1">
    <citation type="journal article" date="2019" name="Nat. Ecol. Evol.">
        <title>Megaphylogeny resolves global patterns of mushroom evolution.</title>
        <authorList>
            <person name="Varga T."/>
            <person name="Krizsan K."/>
            <person name="Foldi C."/>
            <person name="Dima B."/>
            <person name="Sanchez-Garcia M."/>
            <person name="Sanchez-Ramirez S."/>
            <person name="Szollosi G.J."/>
            <person name="Szarkandi J.G."/>
            <person name="Papp V."/>
            <person name="Albert L."/>
            <person name="Andreopoulos W."/>
            <person name="Angelini C."/>
            <person name="Antonin V."/>
            <person name="Barry K.W."/>
            <person name="Bougher N.L."/>
            <person name="Buchanan P."/>
            <person name="Buyck B."/>
            <person name="Bense V."/>
            <person name="Catcheside P."/>
            <person name="Chovatia M."/>
            <person name="Cooper J."/>
            <person name="Damon W."/>
            <person name="Desjardin D."/>
            <person name="Finy P."/>
            <person name="Geml J."/>
            <person name="Haridas S."/>
            <person name="Hughes K."/>
            <person name="Justo A."/>
            <person name="Karasinski D."/>
            <person name="Kautmanova I."/>
            <person name="Kiss B."/>
            <person name="Kocsube S."/>
            <person name="Kotiranta H."/>
            <person name="LaButti K.M."/>
            <person name="Lechner B.E."/>
            <person name="Liimatainen K."/>
            <person name="Lipzen A."/>
            <person name="Lukacs Z."/>
            <person name="Mihaltcheva S."/>
            <person name="Morgado L.N."/>
            <person name="Niskanen T."/>
            <person name="Noordeloos M.E."/>
            <person name="Ohm R.A."/>
            <person name="Ortiz-Santana B."/>
            <person name="Ovrebo C."/>
            <person name="Racz N."/>
            <person name="Riley R."/>
            <person name="Savchenko A."/>
            <person name="Shiryaev A."/>
            <person name="Soop K."/>
            <person name="Spirin V."/>
            <person name="Szebenyi C."/>
            <person name="Tomsovsky M."/>
            <person name="Tulloss R.E."/>
            <person name="Uehling J."/>
            <person name="Grigoriev I.V."/>
            <person name="Vagvolgyi C."/>
            <person name="Papp T."/>
            <person name="Martin F.M."/>
            <person name="Miettinen O."/>
            <person name="Hibbett D.S."/>
            <person name="Nagy L.G."/>
        </authorList>
    </citation>
    <scope>NUCLEOTIDE SEQUENCE [LARGE SCALE GENOMIC DNA]</scope>
    <source>
        <strain evidence="3 4">HHB13444</strain>
    </source>
</reference>
<evidence type="ECO:0000256" key="2">
    <source>
        <dbReference type="SAM" id="Phobius"/>
    </source>
</evidence>
<dbReference type="AlphaFoldDB" id="A0A5C3P6H7"/>
<keyword evidence="4" id="KW-1185">Reference proteome</keyword>
<feature type="transmembrane region" description="Helical" evidence="2">
    <location>
        <begin position="347"/>
        <end position="366"/>
    </location>
</feature>
<feature type="compositionally biased region" description="Basic and acidic residues" evidence="1">
    <location>
        <begin position="312"/>
        <end position="328"/>
    </location>
</feature>
<gene>
    <name evidence="3" type="ORF">K466DRAFT_198592</name>
</gene>